<dbReference type="HOGENOM" id="CLU_2640316_0_0_1"/>
<evidence type="ECO:0000313" key="2">
    <source>
        <dbReference type="Proteomes" id="UP000008549"/>
    </source>
</evidence>
<dbReference type="Proteomes" id="UP000008549">
    <property type="component" value="Unassembled WGS sequence"/>
</dbReference>
<organism evidence="1 2">
    <name type="scientific">Caenorhabditis briggsae</name>
    <dbReference type="NCBI Taxonomy" id="6238"/>
    <lineage>
        <taxon>Eukaryota</taxon>
        <taxon>Metazoa</taxon>
        <taxon>Ecdysozoa</taxon>
        <taxon>Nematoda</taxon>
        <taxon>Chromadorea</taxon>
        <taxon>Rhabditida</taxon>
        <taxon>Rhabditina</taxon>
        <taxon>Rhabditomorpha</taxon>
        <taxon>Rhabditoidea</taxon>
        <taxon>Rhabditidae</taxon>
        <taxon>Peloderinae</taxon>
        <taxon>Caenorhabditis</taxon>
    </lineage>
</organism>
<dbReference type="GeneID" id="68917947"/>
<reference evidence="1 2" key="2">
    <citation type="journal article" date="2011" name="PLoS Genet.">
        <title>Caenorhabditis briggsae recombinant inbred line genotypes reveal inter-strain incompatibility and the evolution of recombination.</title>
        <authorList>
            <person name="Ross J.A."/>
            <person name="Koboldt D.C."/>
            <person name="Staisch J.E."/>
            <person name="Chamberlin H.M."/>
            <person name="Gupta B.P."/>
            <person name="Miller R.D."/>
            <person name="Baird S.E."/>
            <person name="Haag E.S."/>
        </authorList>
    </citation>
    <scope>NUCLEOTIDE SEQUENCE [LARGE SCALE GENOMIC DNA]</scope>
    <source>
        <strain evidence="1 2">AF16</strain>
    </source>
</reference>
<accession>B6IFR6</accession>
<proteinExistence type="predicted"/>
<dbReference type="InParanoid" id="B6IFR6"/>
<evidence type="ECO:0000313" key="1">
    <source>
        <dbReference type="EMBL" id="CAR98746.1"/>
    </source>
</evidence>
<dbReference type="AlphaFoldDB" id="B6IFR6"/>
<sequence length="77" mass="9758">MTHMTNYSEPDIPWDNCDMNNTWEPEMRPFVNELQFKMELLKRERIRERNQMYRNNNYSRIEYGTSDMSYCRRRRHM</sequence>
<dbReference type="EMBL" id="HE601251">
    <property type="protein sequence ID" value="CAR98746.1"/>
    <property type="molecule type" value="Genomic_DNA"/>
</dbReference>
<gene>
    <name evidence="1" type="ORF">CBG26469</name>
    <name evidence="1" type="ORF">CBG_26469</name>
</gene>
<dbReference type="CTD" id="68917947"/>
<protein>
    <submittedName>
        <fullName evidence="1">Protein CBG26469</fullName>
    </submittedName>
</protein>
<dbReference type="KEGG" id="cbr:CBG_26469"/>
<dbReference type="RefSeq" id="XP_045098316.1">
    <property type="nucleotide sequence ID" value="XM_045236008.1"/>
</dbReference>
<keyword evidence="2" id="KW-1185">Reference proteome</keyword>
<reference evidence="1 2" key="1">
    <citation type="journal article" date="2003" name="PLoS Biol.">
        <title>The genome sequence of Caenorhabditis briggsae: a platform for comparative genomics.</title>
        <authorList>
            <person name="Stein L.D."/>
            <person name="Bao Z."/>
            <person name="Blasiar D."/>
            <person name="Blumenthal T."/>
            <person name="Brent M.R."/>
            <person name="Chen N."/>
            <person name="Chinwalla A."/>
            <person name="Clarke L."/>
            <person name="Clee C."/>
            <person name="Coghlan A."/>
            <person name="Coulson A."/>
            <person name="D'Eustachio P."/>
            <person name="Fitch D.H."/>
            <person name="Fulton L.A."/>
            <person name="Fulton R.E."/>
            <person name="Griffiths-Jones S."/>
            <person name="Harris T.W."/>
            <person name="Hillier L.W."/>
            <person name="Kamath R."/>
            <person name="Kuwabara P.E."/>
            <person name="Mardis E.R."/>
            <person name="Marra M.A."/>
            <person name="Miner T.L."/>
            <person name="Minx P."/>
            <person name="Mullikin J.C."/>
            <person name="Plumb R.W."/>
            <person name="Rogers J."/>
            <person name="Schein J.E."/>
            <person name="Sohrmann M."/>
            <person name="Spieth J."/>
            <person name="Stajich J.E."/>
            <person name="Wei C."/>
            <person name="Willey D."/>
            <person name="Wilson R.K."/>
            <person name="Durbin R."/>
            <person name="Waterston R.H."/>
        </authorList>
    </citation>
    <scope>NUCLEOTIDE SEQUENCE [LARGE SCALE GENOMIC DNA]</scope>
    <source>
        <strain evidence="1 2">AF16</strain>
    </source>
</reference>
<name>B6IFR6_CAEBR</name>